<evidence type="ECO:0000313" key="14">
    <source>
        <dbReference type="Proteomes" id="UP001202328"/>
    </source>
</evidence>
<comment type="subcellular location">
    <subcellularLocation>
        <location evidence="1">Secreted</location>
    </subcellularLocation>
</comment>
<organism evidence="13 14">
    <name type="scientific">Papaver atlanticum</name>
    <dbReference type="NCBI Taxonomy" id="357466"/>
    <lineage>
        <taxon>Eukaryota</taxon>
        <taxon>Viridiplantae</taxon>
        <taxon>Streptophyta</taxon>
        <taxon>Embryophyta</taxon>
        <taxon>Tracheophyta</taxon>
        <taxon>Spermatophyta</taxon>
        <taxon>Magnoliopsida</taxon>
        <taxon>Ranunculales</taxon>
        <taxon>Papaveraceae</taxon>
        <taxon>Papaveroideae</taxon>
        <taxon>Papaver</taxon>
    </lineage>
</organism>
<dbReference type="PROSITE" id="PS51767">
    <property type="entry name" value="PEPTIDASE_A1"/>
    <property type="match status" value="1"/>
</dbReference>
<dbReference type="Proteomes" id="UP001202328">
    <property type="component" value="Unassembled WGS sequence"/>
</dbReference>
<dbReference type="InterPro" id="IPR033121">
    <property type="entry name" value="PEPTIDASE_A1"/>
</dbReference>
<keyword evidence="4 10" id="KW-0645">Protease</keyword>
<dbReference type="SUPFAM" id="SSF50630">
    <property type="entry name" value="Acid proteases"/>
    <property type="match status" value="1"/>
</dbReference>
<dbReference type="InterPro" id="IPR001969">
    <property type="entry name" value="Aspartic_peptidase_AS"/>
</dbReference>
<feature type="domain" description="Peptidase A1" evidence="12">
    <location>
        <begin position="94"/>
        <end position="440"/>
    </location>
</feature>
<evidence type="ECO:0000313" key="13">
    <source>
        <dbReference type="EMBL" id="KAI3854464.1"/>
    </source>
</evidence>
<keyword evidence="8" id="KW-0325">Glycoprotein</keyword>
<dbReference type="InterPro" id="IPR032861">
    <property type="entry name" value="TAXi_N"/>
</dbReference>
<sequence>MAATHHFSLLVVLFLSVSISVHGNGFSINLIHRDSRNSPFYNPLDTFTDRFQKAVHRSMHRANYLSSSALSAAGGHGNGNDTIRASVIANNGEFLLNISLGTPPRQVLAIMDTGSDLTWVQCKPCSQCYKQTTPIFDPKKSSTYTNVPCASRTCEKFHDVTCQGKLCQYGVAYGDQSYSEGNLAFETLSFDSTSGRSVKLPRIAIGCGHNNAGTFSHHGTGIVGLGGGGFSLVSQLGSRIESKFSYCLLPFDSSRSSKLNFGSHAEITGRGVVSTPLISSYDETKRTFHYLSLEGISVNENKVPFQSSSIEVNNKAHHQKQEVEGNIIIDSGTTLTLLPSTMYTEFESEIMKAIDAEPIQPPEGLSLCYSDSPSLSLPNITVHFTDADIELEPRNAFALAADGVVCLLFVPTDSVPIYGNIAQINFLVEYDVEGRKVSFKKTDCTKQG</sequence>
<dbReference type="FunFam" id="2.40.70.10:FF:000016">
    <property type="entry name" value="Probable aspartic protease At2g35615"/>
    <property type="match status" value="1"/>
</dbReference>
<dbReference type="PRINTS" id="PR00792">
    <property type="entry name" value="PEPSIN"/>
</dbReference>
<dbReference type="PANTHER" id="PTHR47967:SF128">
    <property type="entry name" value="ASPARTIC PROTEINASE CDR1-LIKE"/>
    <property type="match status" value="1"/>
</dbReference>
<keyword evidence="6 10" id="KW-0064">Aspartyl protease</keyword>
<dbReference type="GO" id="GO:0006508">
    <property type="term" value="P:proteolysis"/>
    <property type="evidence" value="ECO:0007669"/>
    <property type="project" value="UniProtKB-KW"/>
</dbReference>
<evidence type="ECO:0000256" key="3">
    <source>
        <dbReference type="ARBA" id="ARBA00022525"/>
    </source>
</evidence>
<dbReference type="CDD" id="cd05476">
    <property type="entry name" value="pepsin_A_like_plant"/>
    <property type="match status" value="1"/>
</dbReference>
<keyword evidence="5 11" id="KW-0732">Signal</keyword>
<dbReference type="GO" id="GO:0005576">
    <property type="term" value="C:extracellular region"/>
    <property type="evidence" value="ECO:0007669"/>
    <property type="project" value="UniProtKB-SubCell"/>
</dbReference>
<accession>A0AAD4S2M4</accession>
<dbReference type="InterPro" id="IPR021109">
    <property type="entry name" value="Peptidase_aspartic_dom_sf"/>
</dbReference>
<evidence type="ECO:0000256" key="2">
    <source>
        <dbReference type="ARBA" id="ARBA00007447"/>
    </source>
</evidence>
<dbReference type="InterPro" id="IPR032799">
    <property type="entry name" value="TAXi_C"/>
</dbReference>
<evidence type="ECO:0000256" key="11">
    <source>
        <dbReference type="SAM" id="SignalP"/>
    </source>
</evidence>
<dbReference type="PROSITE" id="PS00141">
    <property type="entry name" value="ASP_PROTEASE"/>
    <property type="match status" value="1"/>
</dbReference>
<proteinExistence type="inferred from homology"/>
<evidence type="ECO:0000256" key="6">
    <source>
        <dbReference type="ARBA" id="ARBA00022750"/>
    </source>
</evidence>
<gene>
    <name evidence="13" type="ORF">MKW98_025350</name>
</gene>
<protein>
    <recommendedName>
        <fullName evidence="12">Peptidase A1 domain-containing protein</fullName>
    </recommendedName>
</protein>
<dbReference type="AlphaFoldDB" id="A0AAD4S2M4"/>
<evidence type="ECO:0000256" key="4">
    <source>
        <dbReference type="ARBA" id="ARBA00022670"/>
    </source>
</evidence>
<dbReference type="PANTHER" id="PTHR47967">
    <property type="entry name" value="OS07G0603500 PROTEIN-RELATED"/>
    <property type="match status" value="1"/>
</dbReference>
<evidence type="ECO:0000256" key="8">
    <source>
        <dbReference type="ARBA" id="ARBA00023180"/>
    </source>
</evidence>
<evidence type="ECO:0000256" key="5">
    <source>
        <dbReference type="ARBA" id="ARBA00022729"/>
    </source>
</evidence>
<name>A0AAD4S2M4_9MAGN</name>
<dbReference type="Pfam" id="PF14543">
    <property type="entry name" value="TAXi_N"/>
    <property type="match status" value="1"/>
</dbReference>
<dbReference type="FunFam" id="2.40.70.10:FF:000050">
    <property type="entry name" value="Aspartic proteinase CDR1"/>
    <property type="match status" value="1"/>
</dbReference>
<evidence type="ECO:0000259" key="12">
    <source>
        <dbReference type="PROSITE" id="PS51767"/>
    </source>
</evidence>
<feature type="chain" id="PRO_5041938839" description="Peptidase A1 domain-containing protein" evidence="11">
    <location>
        <begin position="24"/>
        <end position="448"/>
    </location>
</feature>
<evidence type="ECO:0000256" key="1">
    <source>
        <dbReference type="ARBA" id="ARBA00004613"/>
    </source>
</evidence>
<dbReference type="InterPro" id="IPR051708">
    <property type="entry name" value="Plant_Aspart_Prot_A1"/>
</dbReference>
<evidence type="ECO:0000256" key="7">
    <source>
        <dbReference type="ARBA" id="ARBA00022801"/>
    </source>
</evidence>
<feature type="active site" evidence="9">
    <location>
        <position position="112"/>
    </location>
</feature>
<evidence type="ECO:0000256" key="10">
    <source>
        <dbReference type="RuleBase" id="RU000454"/>
    </source>
</evidence>
<feature type="signal peptide" evidence="11">
    <location>
        <begin position="1"/>
        <end position="23"/>
    </location>
</feature>
<reference evidence="13" key="1">
    <citation type="submission" date="2022-04" db="EMBL/GenBank/DDBJ databases">
        <title>A functionally conserved STORR gene fusion in Papaver species that diverged 16.8 million years ago.</title>
        <authorList>
            <person name="Catania T."/>
        </authorList>
    </citation>
    <scope>NUCLEOTIDE SEQUENCE</scope>
    <source>
        <strain evidence="13">S-188037</strain>
    </source>
</reference>
<comment type="similarity">
    <text evidence="2 10">Belongs to the peptidase A1 family.</text>
</comment>
<dbReference type="Gene3D" id="2.40.70.10">
    <property type="entry name" value="Acid Proteases"/>
    <property type="match status" value="2"/>
</dbReference>
<evidence type="ECO:0000256" key="9">
    <source>
        <dbReference type="PIRSR" id="PIRSR601461-1"/>
    </source>
</evidence>
<keyword evidence="3" id="KW-0964">Secreted</keyword>
<dbReference type="InterPro" id="IPR034161">
    <property type="entry name" value="Pepsin-like_plant"/>
</dbReference>
<dbReference type="InterPro" id="IPR001461">
    <property type="entry name" value="Aspartic_peptidase_A1"/>
</dbReference>
<dbReference type="EMBL" id="JAJJMB010015396">
    <property type="protein sequence ID" value="KAI3854464.1"/>
    <property type="molecule type" value="Genomic_DNA"/>
</dbReference>
<keyword evidence="7 10" id="KW-0378">Hydrolase</keyword>
<dbReference type="Pfam" id="PF14541">
    <property type="entry name" value="TAXi_C"/>
    <property type="match status" value="1"/>
</dbReference>
<feature type="active site" evidence="9">
    <location>
        <position position="330"/>
    </location>
</feature>
<keyword evidence="14" id="KW-1185">Reference proteome</keyword>
<dbReference type="GO" id="GO:0004190">
    <property type="term" value="F:aspartic-type endopeptidase activity"/>
    <property type="evidence" value="ECO:0007669"/>
    <property type="project" value="UniProtKB-KW"/>
</dbReference>
<comment type="caution">
    <text evidence="13">The sequence shown here is derived from an EMBL/GenBank/DDBJ whole genome shotgun (WGS) entry which is preliminary data.</text>
</comment>